<protein>
    <submittedName>
        <fullName evidence="5">Zinc-dependent metalloprotease</fullName>
    </submittedName>
</protein>
<dbReference type="Pfam" id="PF16313">
    <property type="entry name" value="DUF4953"/>
    <property type="match status" value="1"/>
</dbReference>
<feature type="domain" description="EcxA zinc-binding" evidence="2">
    <location>
        <begin position="435"/>
        <end position="719"/>
    </location>
</feature>
<dbReference type="EMBL" id="JACOOE010000010">
    <property type="protein sequence ID" value="MBC5606527.1"/>
    <property type="molecule type" value="Genomic_DNA"/>
</dbReference>
<dbReference type="InterPro" id="IPR033413">
    <property type="entry name" value="DUF5117"/>
</dbReference>
<feature type="signal peptide" evidence="1">
    <location>
        <begin position="1"/>
        <end position="23"/>
    </location>
</feature>
<name>A0ABR7CFG1_9BACE</name>
<feature type="chain" id="PRO_5045124741" evidence="1">
    <location>
        <begin position="24"/>
        <end position="848"/>
    </location>
</feature>
<comment type="caution">
    <text evidence="5">The sequence shown here is derived from an EMBL/GenBank/DDBJ whole genome shotgun (WGS) entry which is preliminary data.</text>
</comment>
<evidence type="ECO:0000259" key="3">
    <source>
        <dbReference type="Pfam" id="PF17148"/>
    </source>
</evidence>
<reference evidence="5 6" key="1">
    <citation type="submission" date="2020-08" db="EMBL/GenBank/DDBJ databases">
        <title>Genome public.</title>
        <authorList>
            <person name="Liu C."/>
            <person name="Sun Q."/>
        </authorList>
    </citation>
    <scope>NUCLEOTIDE SEQUENCE [LARGE SCALE GENOMIC DNA]</scope>
    <source>
        <strain evidence="5 6">M27</strain>
    </source>
</reference>
<evidence type="ECO:0000313" key="6">
    <source>
        <dbReference type="Proteomes" id="UP000600600"/>
    </source>
</evidence>
<dbReference type="Proteomes" id="UP000600600">
    <property type="component" value="Unassembled WGS sequence"/>
</dbReference>
<evidence type="ECO:0000256" key="1">
    <source>
        <dbReference type="SAM" id="SignalP"/>
    </source>
</evidence>
<proteinExistence type="predicted"/>
<sequence length="848" mass="95644">MKKLFLWLMAGLLIIGSTNEANARSKKKKGKAKTEQQADSVQKKKKSVYDKLFKDKKKHTVSKGTITIHQYDAKIYLEIPVKLMGRDFLVHSAITGSSDISLTGTKAAQSRYLIIDKTDSLVLFRDPKYNIRLNEEDDNQKEAFDLSRSNAIYKTFPIEGYTSDSTSVVFNATSYFSCSNKDVLNLAGRSYGGMLTIISASPQSKTSFIDSADAFDNCVSVTQNCTAKLSISIMGFVSKEQPELTMSVQTTLALLAEDKMSTREANPRVGTGFISYTDYRNEKRFKKGYYVTRRNITSQQPVIFYLDTLIQDSWSQAIRKSADEWNKVFNELGMGEPILIKPYEKDSTFRANNPMINTIAFLNNNNSEVTAYNVTDLRTGEILSTKIGVPRDLAFSVRRNGVYQMAEVDPRFRTYYIADGVICENLTARMLKAFGLSLGLATNLAGSAAYSPEELRSPEFTQKYGITASVMDNVLYNYLAQPGDKEKGVVLIVNKPGVCDAFTLKYLYAAIGENESDILKKWAMEHDGDPRYFYGKRSPAYATDPRCQNYDLGNDPIAALDAQISHVKYIVKNSPDWFHDDNIPNDYRELFPDFVIIELINKTLSPVSSYIGGIYINEANEKSSVPSYKSVPVDMQRKVLQKIFSTFYDLKWLDSNTDFLRLGGANPEISTWIYNNGYPMMSLMFRLMRMGLSVEKSAKPYTQEAYLNDIEKQLFKESLNGKPLSSPMISQISVYINSLKGMCPTLKAIDKAVSKGVTSLTVNERNNHKLHMLELPTTSSYDVTYSKVYAGMEPTNSINFYSGTDIEAVCYDKLKSARRHLMQARSLARNDIERGKCDYLITMIERVL</sequence>
<keyword evidence="5" id="KW-0482">Metalloprotease</keyword>
<keyword evidence="5" id="KW-0378">Hydrolase</keyword>
<dbReference type="PANTHER" id="PTHR38478:SF1">
    <property type="entry name" value="ZINC DEPENDENT METALLOPROTEASE DOMAIN LIPOPROTEIN"/>
    <property type="match status" value="1"/>
</dbReference>
<accession>A0ABR7CFG1</accession>
<organism evidence="5 6">
    <name type="scientific">Bacteroides difficilis</name>
    <dbReference type="NCBI Taxonomy" id="2763021"/>
    <lineage>
        <taxon>Bacteria</taxon>
        <taxon>Pseudomonadati</taxon>
        <taxon>Bacteroidota</taxon>
        <taxon>Bacteroidia</taxon>
        <taxon>Bacteroidales</taxon>
        <taxon>Bacteroidaceae</taxon>
        <taxon>Bacteroides</taxon>
    </lineage>
</organism>
<evidence type="ECO:0000259" key="4">
    <source>
        <dbReference type="Pfam" id="PF17162"/>
    </source>
</evidence>
<keyword evidence="1" id="KW-0732">Signal</keyword>
<dbReference type="RefSeq" id="WP_186968228.1">
    <property type="nucleotide sequence ID" value="NZ_JACOOE010000010.1"/>
</dbReference>
<dbReference type="Pfam" id="PF17162">
    <property type="entry name" value="DUF5118"/>
    <property type="match status" value="1"/>
</dbReference>
<dbReference type="InterPro" id="IPR033428">
    <property type="entry name" value="DUF5118"/>
</dbReference>
<gene>
    <name evidence="5" type="ORF">H8S67_17895</name>
</gene>
<keyword evidence="6" id="KW-1185">Reference proteome</keyword>
<dbReference type="GO" id="GO:0008237">
    <property type="term" value="F:metallopeptidase activity"/>
    <property type="evidence" value="ECO:0007669"/>
    <property type="project" value="UniProtKB-KW"/>
</dbReference>
<keyword evidence="5" id="KW-0645">Protease</keyword>
<evidence type="ECO:0000259" key="2">
    <source>
        <dbReference type="Pfam" id="PF16313"/>
    </source>
</evidence>
<dbReference type="InterPro" id="IPR032534">
    <property type="entry name" value="EcxA_zinc-bd"/>
</dbReference>
<evidence type="ECO:0000313" key="5">
    <source>
        <dbReference type="EMBL" id="MBC5606527.1"/>
    </source>
</evidence>
<dbReference type="Pfam" id="PF17148">
    <property type="entry name" value="DUF5117"/>
    <property type="match status" value="1"/>
</dbReference>
<dbReference type="PANTHER" id="PTHR38478">
    <property type="entry name" value="PEPTIDASE M1A AND M12B"/>
    <property type="match status" value="1"/>
</dbReference>
<feature type="domain" description="DUF5118" evidence="4">
    <location>
        <begin position="47"/>
        <end position="95"/>
    </location>
</feature>
<feature type="domain" description="DUF5117" evidence="3">
    <location>
        <begin position="117"/>
        <end position="293"/>
    </location>
</feature>